<feature type="transmembrane region" description="Helical" evidence="2">
    <location>
        <begin position="102"/>
        <end position="119"/>
    </location>
</feature>
<feature type="region of interest" description="Disordered" evidence="1">
    <location>
        <begin position="162"/>
        <end position="187"/>
    </location>
</feature>
<feature type="transmembrane region" description="Helical" evidence="2">
    <location>
        <begin position="139"/>
        <end position="157"/>
    </location>
</feature>
<organism evidence="3 4">
    <name type="scientific">Streptomyces caeni</name>
    <dbReference type="NCBI Taxonomy" id="2307231"/>
    <lineage>
        <taxon>Bacteria</taxon>
        <taxon>Bacillati</taxon>
        <taxon>Actinomycetota</taxon>
        <taxon>Actinomycetes</taxon>
        <taxon>Kitasatosporales</taxon>
        <taxon>Streptomycetaceae</taxon>
        <taxon>Streptomyces</taxon>
    </lineage>
</organism>
<keyword evidence="2" id="KW-1133">Transmembrane helix</keyword>
<keyword evidence="2" id="KW-0472">Membrane</keyword>
<evidence type="ECO:0000313" key="4">
    <source>
        <dbReference type="Proteomes" id="UP001597261"/>
    </source>
</evidence>
<evidence type="ECO:0008006" key="5">
    <source>
        <dbReference type="Google" id="ProtNLM"/>
    </source>
</evidence>
<accession>A0ABW4J2E9</accession>
<feature type="transmembrane region" description="Helical" evidence="2">
    <location>
        <begin position="76"/>
        <end position="95"/>
    </location>
</feature>
<evidence type="ECO:0000313" key="3">
    <source>
        <dbReference type="EMBL" id="MFD1662994.1"/>
    </source>
</evidence>
<dbReference type="Proteomes" id="UP001597261">
    <property type="component" value="Unassembled WGS sequence"/>
</dbReference>
<protein>
    <recommendedName>
        <fullName evidence="5">DUF4383 domain-containing protein</fullName>
    </recommendedName>
</protein>
<proteinExistence type="predicted"/>
<evidence type="ECO:0000256" key="2">
    <source>
        <dbReference type="SAM" id="Phobius"/>
    </source>
</evidence>
<dbReference type="RefSeq" id="WP_381091428.1">
    <property type="nucleotide sequence ID" value="NZ_JBHUDX010000110.1"/>
</dbReference>
<keyword evidence="4" id="KW-1185">Reference proteome</keyword>
<gene>
    <name evidence="3" type="ORF">ACFSL4_33710</name>
</gene>
<evidence type="ECO:0000256" key="1">
    <source>
        <dbReference type="SAM" id="MobiDB-lite"/>
    </source>
</evidence>
<keyword evidence="2" id="KW-0812">Transmembrane</keyword>
<sequence length="187" mass="19247">MSTHAIGAARRLPVGVAGLVRGAVGGIAAGMAFAGATMWFTTSIGKPADTPLLMISTLVKGDAAMMNGTASVPVGLVLHMVLSMAFGMAFAVLTARVRTNGALALAGLAWGGVLYVLNFQVLARTAFRTFSMANQPFEFVAHLVFGVLLALALYNTGARKGEHATAKPQPAGSIPTRGGRPPGRRRG</sequence>
<feature type="transmembrane region" description="Helical" evidence="2">
    <location>
        <begin position="12"/>
        <end position="40"/>
    </location>
</feature>
<reference evidence="4" key="1">
    <citation type="journal article" date="2019" name="Int. J. Syst. Evol. Microbiol.">
        <title>The Global Catalogue of Microorganisms (GCM) 10K type strain sequencing project: providing services to taxonomists for standard genome sequencing and annotation.</title>
        <authorList>
            <consortium name="The Broad Institute Genomics Platform"/>
            <consortium name="The Broad Institute Genome Sequencing Center for Infectious Disease"/>
            <person name="Wu L."/>
            <person name="Ma J."/>
        </authorList>
    </citation>
    <scope>NUCLEOTIDE SEQUENCE [LARGE SCALE GENOMIC DNA]</scope>
    <source>
        <strain evidence="4">CGMCC 1.12470</strain>
    </source>
</reference>
<name>A0ABW4J2E9_9ACTN</name>
<dbReference type="EMBL" id="JBHUDX010000110">
    <property type="protein sequence ID" value="MFD1662994.1"/>
    <property type="molecule type" value="Genomic_DNA"/>
</dbReference>
<comment type="caution">
    <text evidence="3">The sequence shown here is derived from an EMBL/GenBank/DDBJ whole genome shotgun (WGS) entry which is preliminary data.</text>
</comment>